<gene>
    <name evidence="1" type="ORF">AG0111_0g5191</name>
</gene>
<reference evidence="1 2" key="1">
    <citation type="journal article" date="2019" name="bioRxiv">
        <title>Genomics, evolutionary history and diagnostics of the Alternaria alternata species group including apple and Asian pear pathotypes.</title>
        <authorList>
            <person name="Armitage A.D."/>
            <person name="Cockerton H.M."/>
            <person name="Sreenivasaprasad S."/>
            <person name="Woodhall J.W."/>
            <person name="Lane C.R."/>
            <person name="Harrison R.J."/>
            <person name="Clarkson J.P."/>
        </authorList>
    </citation>
    <scope>NUCLEOTIDE SEQUENCE [LARGE SCALE GENOMIC DNA]</scope>
    <source>
        <strain evidence="1 2">FERA 650</strain>
    </source>
</reference>
<protein>
    <submittedName>
        <fullName evidence="1">Uncharacterized protein</fullName>
    </submittedName>
</protein>
<dbReference type="Proteomes" id="UP000293547">
    <property type="component" value="Unassembled WGS sequence"/>
</dbReference>
<evidence type="ECO:0000313" key="1">
    <source>
        <dbReference type="EMBL" id="KAB2106571.1"/>
    </source>
</evidence>
<keyword evidence="2" id="KW-1185">Reference proteome</keyword>
<comment type="caution">
    <text evidence="1">The sequence shown here is derived from an EMBL/GenBank/DDBJ whole genome shotgun (WGS) entry which is preliminary data.</text>
</comment>
<sequence>MVPILASGNNGPSQRRHKFEQDTKHHRLIEKVVDGRTDPLEETAPSTL</sequence>
<organism evidence="1 2">
    <name type="scientific">Alternaria gaisen</name>
    <dbReference type="NCBI Taxonomy" id="167740"/>
    <lineage>
        <taxon>Eukaryota</taxon>
        <taxon>Fungi</taxon>
        <taxon>Dikarya</taxon>
        <taxon>Ascomycota</taxon>
        <taxon>Pezizomycotina</taxon>
        <taxon>Dothideomycetes</taxon>
        <taxon>Pleosporomycetidae</taxon>
        <taxon>Pleosporales</taxon>
        <taxon>Pleosporineae</taxon>
        <taxon>Pleosporaceae</taxon>
        <taxon>Alternaria</taxon>
        <taxon>Alternaria sect. Alternaria</taxon>
    </lineage>
</organism>
<proteinExistence type="predicted"/>
<name>A0ACB6FQA4_9PLEO</name>
<evidence type="ECO:0000313" key="2">
    <source>
        <dbReference type="Proteomes" id="UP000293547"/>
    </source>
</evidence>
<dbReference type="EMBL" id="PDWZ02000004">
    <property type="protein sequence ID" value="KAB2106571.1"/>
    <property type="molecule type" value="Genomic_DNA"/>
</dbReference>
<accession>A0ACB6FQA4</accession>